<dbReference type="OrthoDB" id="326101at2"/>
<dbReference type="Proteomes" id="UP000245133">
    <property type="component" value="Unassembled WGS sequence"/>
</dbReference>
<comment type="caution">
    <text evidence="2">The sequence shown here is derived from an EMBL/GenBank/DDBJ whole genome shotgun (WGS) entry which is preliminary data.</text>
</comment>
<feature type="chain" id="PRO_5015180659" description="HEAT repeat domain-containing protein" evidence="1">
    <location>
        <begin position="23"/>
        <end position="175"/>
    </location>
</feature>
<evidence type="ECO:0000256" key="1">
    <source>
        <dbReference type="SAM" id="SignalP"/>
    </source>
</evidence>
<organism evidence="2 3">
    <name type="scientific">Leptospira ryugenii</name>
    <dbReference type="NCBI Taxonomy" id="1917863"/>
    <lineage>
        <taxon>Bacteria</taxon>
        <taxon>Pseudomonadati</taxon>
        <taxon>Spirochaetota</taxon>
        <taxon>Spirochaetia</taxon>
        <taxon>Leptospirales</taxon>
        <taxon>Leptospiraceae</taxon>
        <taxon>Leptospira</taxon>
    </lineage>
</organism>
<accession>A0A2P2DV67</accession>
<reference evidence="2 3" key="1">
    <citation type="submission" date="2018-02" db="EMBL/GenBank/DDBJ databases">
        <title>Novel Leptospira species isolated from soil and water in Japan.</title>
        <authorList>
            <person name="Nakao R."/>
            <person name="Masuzawa T."/>
        </authorList>
    </citation>
    <scope>NUCLEOTIDE SEQUENCE [LARGE SCALE GENOMIC DNA]</scope>
    <source>
        <strain evidence="2 3">YH101</strain>
    </source>
</reference>
<proteinExistence type="predicted"/>
<evidence type="ECO:0008006" key="4">
    <source>
        <dbReference type="Google" id="ProtNLM"/>
    </source>
</evidence>
<protein>
    <recommendedName>
        <fullName evidence="4">HEAT repeat domain-containing protein</fullName>
    </recommendedName>
</protein>
<dbReference type="EMBL" id="BFBB01000001">
    <property type="protein sequence ID" value="GBF48536.1"/>
    <property type="molecule type" value="Genomic_DNA"/>
</dbReference>
<dbReference type="AlphaFoldDB" id="A0A2P2DV67"/>
<name>A0A2P2DV67_9LEPT</name>
<keyword evidence="3" id="KW-1185">Reference proteome</keyword>
<dbReference type="RefSeq" id="WP_108972446.1">
    <property type="nucleotide sequence ID" value="NZ_BFBB01000001.1"/>
</dbReference>
<sequence>MKAICKIILILLITVSSYENFAQSLDTSTYQRIKSVLVQTGHQQVEELRTQVDRVTSEPVPYLKALVNEAGLRVYAKERAIMLLQYYPSADTEKFLEQKINDETDRSSVRTFAVKSYANGFYWRNQTKVEGFLKEKRDDSQLRTVIDQSLSEVKTQGIKKPNLQLDTETLQRNKK</sequence>
<keyword evidence="1" id="KW-0732">Signal</keyword>
<evidence type="ECO:0000313" key="3">
    <source>
        <dbReference type="Proteomes" id="UP000245133"/>
    </source>
</evidence>
<gene>
    <name evidence="2" type="ORF">LPTSP4_00350</name>
</gene>
<feature type="signal peptide" evidence="1">
    <location>
        <begin position="1"/>
        <end position="22"/>
    </location>
</feature>
<evidence type="ECO:0000313" key="2">
    <source>
        <dbReference type="EMBL" id="GBF48536.1"/>
    </source>
</evidence>